<evidence type="ECO:0000256" key="7">
    <source>
        <dbReference type="SAM" id="SignalP"/>
    </source>
</evidence>
<dbReference type="EMBL" id="SOBT01000008">
    <property type="protein sequence ID" value="TDU31148.1"/>
    <property type="molecule type" value="Genomic_DNA"/>
</dbReference>
<dbReference type="Proteomes" id="UP000295341">
    <property type="component" value="Unassembled WGS sequence"/>
</dbReference>
<dbReference type="PANTHER" id="PTHR21666:SF288">
    <property type="entry name" value="CELL DIVISION PROTEIN YTFB"/>
    <property type="match status" value="1"/>
</dbReference>
<keyword evidence="6" id="KW-0482">Metalloprotease</keyword>
<evidence type="ECO:0000256" key="5">
    <source>
        <dbReference type="ARBA" id="ARBA00022833"/>
    </source>
</evidence>
<dbReference type="GO" id="GO:0006508">
    <property type="term" value="P:proteolysis"/>
    <property type="evidence" value="ECO:0007669"/>
    <property type="project" value="UniProtKB-KW"/>
</dbReference>
<dbReference type="GO" id="GO:0004222">
    <property type="term" value="F:metalloendopeptidase activity"/>
    <property type="evidence" value="ECO:0007669"/>
    <property type="project" value="TreeGrafter"/>
</dbReference>
<dbReference type="PANTHER" id="PTHR21666">
    <property type="entry name" value="PEPTIDASE-RELATED"/>
    <property type="match status" value="1"/>
</dbReference>
<name>A0A4R7PB19_9GAMM</name>
<dbReference type="InterPro" id="IPR016047">
    <property type="entry name" value="M23ase_b-sheet_dom"/>
</dbReference>
<gene>
    <name evidence="9" type="ORF">DFR24_0507</name>
</gene>
<feature type="chain" id="PRO_5020560615" evidence="7">
    <location>
        <begin position="26"/>
        <end position="196"/>
    </location>
</feature>
<comment type="cofactor">
    <cofactor evidence="1">
        <name>Zn(2+)</name>
        <dbReference type="ChEBI" id="CHEBI:29105"/>
    </cofactor>
</comment>
<dbReference type="InterPro" id="IPR011055">
    <property type="entry name" value="Dup_hybrid_motif"/>
</dbReference>
<feature type="domain" description="M23ase beta-sheet core" evidence="8">
    <location>
        <begin position="84"/>
        <end position="176"/>
    </location>
</feature>
<dbReference type="Gene3D" id="2.70.70.10">
    <property type="entry name" value="Glucose Permease (Domain IIA)"/>
    <property type="match status" value="1"/>
</dbReference>
<evidence type="ECO:0000313" key="10">
    <source>
        <dbReference type="Proteomes" id="UP000295341"/>
    </source>
</evidence>
<evidence type="ECO:0000259" key="8">
    <source>
        <dbReference type="Pfam" id="PF01551"/>
    </source>
</evidence>
<feature type="signal peptide" evidence="7">
    <location>
        <begin position="1"/>
        <end position="25"/>
    </location>
</feature>
<evidence type="ECO:0000256" key="1">
    <source>
        <dbReference type="ARBA" id="ARBA00001947"/>
    </source>
</evidence>
<evidence type="ECO:0000256" key="6">
    <source>
        <dbReference type="ARBA" id="ARBA00023049"/>
    </source>
</evidence>
<dbReference type="RefSeq" id="WP_210772560.1">
    <property type="nucleotide sequence ID" value="NZ_MWIN01000022.1"/>
</dbReference>
<reference evidence="9 10" key="1">
    <citation type="submission" date="2019-03" db="EMBL/GenBank/DDBJ databases">
        <title>Genomic Encyclopedia of Type Strains, Phase IV (KMG-IV): sequencing the most valuable type-strain genomes for metagenomic binning, comparative biology and taxonomic classification.</title>
        <authorList>
            <person name="Goeker M."/>
        </authorList>
    </citation>
    <scope>NUCLEOTIDE SEQUENCE [LARGE SCALE GENOMIC DNA]</scope>
    <source>
        <strain evidence="9 10">DSM 26377</strain>
    </source>
</reference>
<dbReference type="Pfam" id="PF01551">
    <property type="entry name" value="Peptidase_M23"/>
    <property type="match status" value="1"/>
</dbReference>
<evidence type="ECO:0000313" key="9">
    <source>
        <dbReference type="EMBL" id="TDU31148.1"/>
    </source>
</evidence>
<dbReference type="InterPro" id="IPR050570">
    <property type="entry name" value="Cell_wall_metabolism_enzyme"/>
</dbReference>
<sequence length="196" mass="20880">MTARLAGWRAVIAVMLSTVAMGSGAADAPAGTSIGEQFPARSGEISASVAQALRPALPLRVPVKDIAPAQLVDTFTDQRGSDRSHEAIDILAPRGTPVVAVDDGVVVKLFLSKPGGITVYQFDRTRSVAYYYAHLEAYADGLAEGQLLKRGDPIGFVGSTGNANPATPHLHFAVFELGPEKQWWKGRAIRPLSLFR</sequence>
<keyword evidence="4" id="KW-0378">Hydrolase</keyword>
<accession>A0A4R7PB19</accession>
<dbReference type="GO" id="GO:0046872">
    <property type="term" value="F:metal ion binding"/>
    <property type="evidence" value="ECO:0007669"/>
    <property type="project" value="UniProtKB-KW"/>
</dbReference>
<evidence type="ECO:0000256" key="3">
    <source>
        <dbReference type="ARBA" id="ARBA00022723"/>
    </source>
</evidence>
<evidence type="ECO:0000256" key="4">
    <source>
        <dbReference type="ARBA" id="ARBA00022801"/>
    </source>
</evidence>
<keyword evidence="3" id="KW-0479">Metal-binding</keyword>
<organism evidence="9 10">
    <name type="scientific">Panacagrimonas perspica</name>
    <dbReference type="NCBI Taxonomy" id="381431"/>
    <lineage>
        <taxon>Bacteria</taxon>
        <taxon>Pseudomonadati</taxon>
        <taxon>Pseudomonadota</taxon>
        <taxon>Gammaproteobacteria</taxon>
        <taxon>Nevskiales</taxon>
        <taxon>Nevskiaceae</taxon>
        <taxon>Panacagrimonas</taxon>
    </lineage>
</organism>
<keyword evidence="5" id="KW-0862">Zinc</keyword>
<comment type="caution">
    <text evidence="9">The sequence shown here is derived from an EMBL/GenBank/DDBJ whole genome shotgun (WGS) entry which is preliminary data.</text>
</comment>
<keyword evidence="7" id="KW-0732">Signal</keyword>
<keyword evidence="2" id="KW-0645">Protease</keyword>
<dbReference type="AlphaFoldDB" id="A0A4R7PB19"/>
<evidence type="ECO:0000256" key="2">
    <source>
        <dbReference type="ARBA" id="ARBA00022670"/>
    </source>
</evidence>
<dbReference type="SUPFAM" id="SSF51261">
    <property type="entry name" value="Duplicated hybrid motif"/>
    <property type="match status" value="1"/>
</dbReference>
<protein>
    <submittedName>
        <fullName evidence="9">Peptidase M23-like protein</fullName>
    </submittedName>
</protein>
<dbReference type="CDD" id="cd12797">
    <property type="entry name" value="M23_peptidase"/>
    <property type="match status" value="1"/>
</dbReference>
<keyword evidence="10" id="KW-1185">Reference proteome</keyword>
<proteinExistence type="predicted"/>